<dbReference type="SUPFAM" id="SSF54631">
    <property type="entry name" value="CBS-domain pair"/>
    <property type="match status" value="2"/>
</dbReference>
<name>A0A200PTZ5_MACCD</name>
<evidence type="ECO:0000259" key="4">
    <source>
        <dbReference type="PROSITE" id="PS51371"/>
    </source>
</evidence>
<dbReference type="InterPro" id="IPR046342">
    <property type="entry name" value="CBS_dom_sf"/>
</dbReference>
<dbReference type="GO" id="GO:0005737">
    <property type="term" value="C:cytoplasm"/>
    <property type="evidence" value="ECO:0007669"/>
    <property type="project" value="TreeGrafter"/>
</dbReference>
<evidence type="ECO:0000313" key="5">
    <source>
        <dbReference type="EMBL" id="OVA01671.1"/>
    </source>
</evidence>
<accession>A0A200PTZ5</accession>
<comment type="caution">
    <text evidence="5">The sequence shown here is derived from an EMBL/GenBank/DDBJ whole genome shotgun (WGS) entry which is preliminary data.</text>
</comment>
<dbReference type="OMA" id="SVAWKGM"/>
<evidence type="ECO:0000313" key="6">
    <source>
        <dbReference type="Proteomes" id="UP000195402"/>
    </source>
</evidence>
<reference evidence="5 6" key="1">
    <citation type="journal article" date="2017" name="Mol. Plant">
        <title>The Genome of Medicinal Plant Macleaya cordata Provides New Insights into Benzylisoquinoline Alkaloids Metabolism.</title>
        <authorList>
            <person name="Liu X."/>
            <person name="Liu Y."/>
            <person name="Huang P."/>
            <person name="Ma Y."/>
            <person name="Qing Z."/>
            <person name="Tang Q."/>
            <person name="Cao H."/>
            <person name="Cheng P."/>
            <person name="Zheng Y."/>
            <person name="Yuan Z."/>
            <person name="Zhou Y."/>
            <person name="Liu J."/>
            <person name="Tang Z."/>
            <person name="Zhuo Y."/>
            <person name="Zhang Y."/>
            <person name="Yu L."/>
            <person name="Huang J."/>
            <person name="Yang P."/>
            <person name="Peng Q."/>
            <person name="Zhang J."/>
            <person name="Jiang W."/>
            <person name="Zhang Z."/>
            <person name="Lin K."/>
            <person name="Ro D.K."/>
            <person name="Chen X."/>
            <person name="Xiong X."/>
            <person name="Shang Y."/>
            <person name="Huang S."/>
            <person name="Zeng J."/>
        </authorList>
    </citation>
    <scope>NUCLEOTIDE SEQUENCE [LARGE SCALE GENOMIC DNA]</scope>
    <source>
        <strain evidence="6">cv. BLH2017</strain>
        <tissue evidence="5">Root</tissue>
    </source>
</reference>
<evidence type="ECO:0000256" key="2">
    <source>
        <dbReference type="ARBA" id="ARBA00023122"/>
    </source>
</evidence>
<keyword evidence="2 3" id="KW-0129">CBS domain</keyword>
<keyword evidence="6" id="KW-1185">Reference proteome</keyword>
<protein>
    <submittedName>
        <fullName evidence="5">CBS domain</fullName>
    </submittedName>
</protein>
<dbReference type="PROSITE" id="PS51371">
    <property type="entry name" value="CBS"/>
    <property type="match status" value="1"/>
</dbReference>
<sequence>MASVFLYHVVGDLTVGKPELIEFWENETVESAITAIGKCTEGGIPVWKKRQQKGLAENSEMRQQRFVGIVNSLDIVAFLAREECLRDQEKAMKTPVSEFIEPNKSLLKEVDPGTRLIDALEMMKQGVRRLLVPKSVAWKGMSKRFSILYNGKWLKNLDPSSVGSSNMLVTSSSRPSSSSSPTFLENKFCCLSREDVIRFLIGCLGALAPIPLSSISSLGAVNPHFFYIEASSPALETTHKLPHDPSAVAVVESTSDGQKKIIGEISASKLWKCDHLAAAWALANLSAGQFVMGVEDNVTPTVPDLSMNNSSVVEDGNGGVGGTRQRKFCSRSIGFFSNPTSPTSGSRNMMLYRGRSAPLTCKVTSSLAAVMAQMLSHRATHVWVTEADGEDDGALVGVIGYTDILAAVTKHPVYLIENFELFSVNTKDHQQLTFDDDKDTRSSRLPTDAPLVILLEQIGHMMCIPAIQEGKRCQYRVTSWKSDTRGLIPHRMGWVGSSSP</sequence>
<dbReference type="EMBL" id="MVGT01004040">
    <property type="protein sequence ID" value="OVA01671.1"/>
    <property type="molecule type" value="Genomic_DNA"/>
</dbReference>
<organism evidence="5 6">
    <name type="scientific">Macleaya cordata</name>
    <name type="common">Five-seeded plume-poppy</name>
    <name type="synonym">Bocconia cordata</name>
    <dbReference type="NCBI Taxonomy" id="56857"/>
    <lineage>
        <taxon>Eukaryota</taxon>
        <taxon>Viridiplantae</taxon>
        <taxon>Streptophyta</taxon>
        <taxon>Embryophyta</taxon>
        <taxon>Tracheophyta</taxon>
        <taxon>Spermatophyta</taxon>
        <taxon>Magnoliopsida</taxon>
        <taxon>Ranunculales</taxon>
        <taxon>Papaveraceae</taxon>
        <taxon>Papaveroideae</taxon>
        <taxon>Macleaya</taxon>
    </lineage>
</organism>
<dbReference type="CDD" id="cd02205">
    <property type="entry name" value="CBS_pair_SF"/>
    <property type="match status" value="1"/>
</dbReference>
<dbReference type="Pfam" id="PF00571">
    <property type="entry name" value="CBS"/>
    <property type="match status" value="1"/>
</dbReference>
<dbReference type="PANTHER" id="PTHR13780">
    <property type="entry name" value="AMP-ACTIVATED PROTEIN KINASE, GAMMA REGULATORY SUBUNIT"/>
    <property type="match status" value="1"/>
</dbReference>
<keyword evidence="1" id="KW-0677">Repeat</keyword>
<dbReference type="OrthoDB" id="1935572at2759"/>
<dbReference type="Gene3D" id="3.10.580.10">
    <property type="entry name" value="CBS-domain"/>
    <property type="match status" value="2"/>
</dbReference>
<proteinExistence type="predicted"/>
<dbReference type="AlphaFoldDB" id="A0A200PTZ5"/>
<dbReference type="STRING" id="56857.A0A200PTZ5"/>
<evidence type="ECO:0000256" key="1">
    <source>
        <dbReference type="ARBA" id="ARBA00022737"/>
    </source>
</evidence>
<dbReference type="InterPro" id="IPR000644">
    <property type="entry name" value="CBS_dom"/>
</dbReference>
<dbReference type="FunCoup" id="A0A200PTZ5">
    <property type="interactions" value="1851"/>
</dbReference>
<feature type="domain" description="CBS" evidence="4">
    <location>
        <begin position="350"/>
        <end position="415"/>
    </location>
</feature>
<evidence type="ECO:0000256" key="3">
    <source>
        <dbReference type="PROSITE-ProRule" id="PRU00703"/>
    </source>
</evidence>
<dbReference type="Proteomes" id="UP000195402">
    <property type="component" value="Unassembled WGS sequence"/>
</dbReference>
<dbReference type="GO" id="GO:0005634">
    <property type="term" value="C:nucleus"/>
    <property type="evidence" value="ECO:0007669"/>
    <property type="project" value="TreeGrafter"/>
</dbReference>
<gene>
    <name evidence="5" type="ORF">BVC80_9073g112</name>
</gene>
<dbReference type="PANTHER" id="PTHR13780:SF46">
    <property type="entry name" value="CBS DOMAIN-CONTAINING PROTEIN CBSX6"/>
    <property type="match status" value="1"/>
</dbReference>
<dbReference type="InParanoid" id="A0A200PTZ5"/>
<dbReference type="InterPro" id="IPR050511">
    <property type="entry name" value="AMPK_gamma/SDS23_families"/>
</dbReference>